<name>A0ABS5SU94_9GAMM</name>
<accession>A0ABS5SU94</accession>
<dbReference type="EMBL" id="JABBFR010000004">
    <property type="protein sequence ID" value="MBT0723679.1"/>
    <property type="molecule type" value="Genomic_DNA"/>
</dbReference>
<proteinExistence type="predicted"/>
<protein>
    <submittedName>
        <fullName evidence="1">Uncharacterized protein</fullName>
    </submittedName>
</protein>
<dbReference type="Proteomes" id="UP000790096">
    <property type="component" value="Unassembled WGS sequence"/>
</dbReference>
<evidence type="ECO:0000313" key="1">
    <source>
        <dbReference type="EMBL" id="MBT0723679.1"/>
    </source>
</evidence>
<reference evidence="1 2" key="1">
    <citation type="submission" date="2020-04" db="EMBL/GenBank/DDBJ databases">
        <title>Genome sequencing of Rosenbergiella species.</title>
        <authorList>
            <person name="Alvarez-Perez S."/>
            <person name="Lievens B."/>
        </authorList>
    </citation>
    <scope>NUCLEOTIDE SEQUENCE [LARGE SCALE GENOMIC DNA]</scope>
    <source>
        <strain evidence="1 2">S61</strain>
    </source>
</reference>
<dbReference type="RefSeq" id="WP_214236394.1">
    <property type="nucleotide sequence ID" value="NZ_JABBFR010000004.1"/>
</dbReference>
<keyword evidence="2" id="KW-1185">Reference proteome</keyword>
<organism evidence="1 2">
    <name type="scientific">Rosenbergiella gaditana</name>
    <dbReference type="NCBI Taxonomy" id="2726987"/>
    <lineage>
        <taxon>Bacteria</taxon>
        <taxon>Pseudomonadati</taxon>
        <taxon>Pseudomonadota</taxon>
        <taxon>Gammaproteobacteria</taxon>
        <taxon>Enterobacterales</taxon>
        <taxon>Erwiniaceae</taxon>
        <taxon>Rosenbergiella</taxon>
    </lineage>
</organism>
<sequence length="139" mass="16281">MFEIMNESALFRLSFIERLEEPEDRRLDLIICWLEIEESCIKLQCQCELTLFDLKNLRDMLERFHENIEQNIETPPESFVPRIETFTCEVRQVEGADFIGFNFTASPHEDEGWMLKGGIAIDQSYFPGLIRGIESILSN</sequence>
<comment type="caution">
    <text evidence="1">The sequence shown here is derived from an EMBL/GenBank/DDBJ whole genome shotgun (WGS) entry which is preliminary data.</text>
</comment>
<evidence type="ECO:0000313" key="2">
    <source>
        <dbReference type="Proteomes" id="UP000790096"/>
    </source>
</evidence>
<gene>
    <name evidence="1" type="ORF">HH682_04330</name>
</gene>